<accession>A0A1E5LHS2</accession>
<dbReference type="OrthoDB" id="415622at2"/>
<evidence type="ECO:0000313" key="2">
    <source>
        <dbReference type="Proteomes" id="UP000095209"/>
    </source>
</evidence>
<dbReference type="InterPro" id="IPR051324">
    <property type="entry name" value="Stress/Tellurium_Resist"/>
</dbReference>
<protein>
    <submittedName>
        <fullName evidence="1">Cytoplasmic protein</fullName>
    </submittedName>
</protein>
<organism evidence="1 2">
    <name type="scientific">Bacillus solimangrovi</name>
    <dbReference type="NCBI Taxonomy" id="1305675"/>
    <lineage>
        <taxon>Bacteria</taxon>
        <taxon>Bacillati</taxon>
        <taxon>Bacillota</taxon>
        <taxon>Bacilli</taxon>
        <taxon>Bacillales</taxon>
        <taxon>Bacillaceae</taxon>
        <taxon>Bacillus</taxon>
    </lineage>
</organism>
<gene>
    <name evidence="1" type="ORF">BFG57_01125</name>
</gene>
<sequence length="695" mass="80309">MEKAAEILLRRKQQLIVSKSNESILQTQYIVTILKNIENIGYTLSKEIIDILSTFSVKELDDFYSSLVRLLKEMIGSNKTYAPMYPNFPEQVMNEDESLLYFNALIHYLSSGHLFPKYEKEDRSPLIDLTDLKVIKLGSKTAIDNIIRNLLASKTSLSEIDKRDITWFIENYPEKLTEIVPDEIPLKENIALLAKLLIDNNLPKGTLFKLFNTATDVLRLAVALSDGDISLAQATKFKSFRRKERRLLLSLLNNCDNIEEDMVKYKNRWIRLGERLHPSEYKEAYGKAQIAFRKLRNNEKIETFNSKVSQAIKTEDYATALELLKQRPGEFARKLDHLIRIHSKPNVVVNTFKDVAQSVSSTVLLQVITHFKNRNMQHELRTFFPKGNVAKVFGIDNTLPEIDERICKNIIDICETALINIYKEKDYLGKVYIDESLKNYVVPFSQRSASKALHSIVRGSKINLQEVTNTLRTFVYWKQPKAVRVDVDLSAVMYDEDWNYLEHISYTNLRSKKYNAAHSGDITAAPDGASEFIDIDIESVKKYGGRYIIISINNYTELPFTEMQECFMGWMNRQHPNSGEIYEPKTVENKIDITSETMICIPMILDLHEMKYIWTDISLKAHPSYHNNVEKNNRGMVLMGKAFANLEKPKLYDLFHLHMLARGQRCDNIEEADVIFSLEQGITPYDQDIIVSQYI</sequence>
<dbReference type="PANTHER" id="PTHR32097">
    <property type="entry name" value="CAMP-BINDING PROTEIN 1-RELATED"/>
    <property type="match status" value="1"/>
</dbReference>
<dbReference type="AlphaFoldDB" id="A0A1E5LHS2"/>
<keyword evidence="2" id="KW-1185">Reference proteome</keyword>
<dbReference type="Proteomes" id="UP000095209">
    <property type="component" value="Unassembled WGS sequence"/>
</dbReference>
<dbReference type="PANTHER" id="PTHR32097:SF18">
    <property type="entry name" value="RING-TYPE DOMAIN-CONTAINING PROTEIN"/>
    <property type="match status" value="1"/>
</dbReference>
<dbReference type="Gene3D" id="2.60.60.30">
    <property type="entry name" value="sav2460 like domains"/>
    <property type="match status" value="1"/>
</dbReference>
<evidence type="ECO:0000313" key="1">
    <source>
        <dbReference type="EMBL" id="OEH93617.1"/>
    </source>
</evidence>
<dbReference type="RefSeq" id="WP_069716520.1">
    <property type="nucleotide sequence ID" value="NZ_MJEH01000011.1"/>
</dbReference>
<reference evidence="1 2" key="1">
    <citation type="submission" date="2016-08" db="EMBL/GenBank/DDBJ databases">
        <title>Genome of Bacillus solimangrovi GH2-4.</title>
        <authorList>
            <person name="Lim S."/>
            <person name="Kim B.-C."/>
        </authorList>
    </citation>
    <scope>NUCLEOTIDE SEQUENCE [LARGE SCALE GENOMIC DNA]</scope>
    <source>
        <strain evidence="1 2">GH2-4</strain>
    </source>
</reference>
<name>A0A1E5LHS2_9BACI</name>
<proteinExistence type="predicted"/>
<dbReference type="CDD" id="cd06974">
    <property type="entry name" value="TerD_like"/>
    <property type="match status" value="1"/>
</dbReference>
<dbReference type="InterPro" id="IPR003325">
    <property type="entry name" value="TerD"/>
</dbReference>
<dbReference type="STRING" id="1305675.BFG57_01125"/>
<comment type="caution">
    <text evidence="1">The sequence shown here is derived from an EMBL/GenBank/DDBJ whole genome shotgun (WGS) entry which is preliminary data.</text>
</comment>
<dbReference type="EMBL" id="MJEH01000011">
    <property type="protein sequence ID" value="OEH93617.1"/>
    <property type="molecule type" value="Genomic_DNA"/>
</dbReference>